<feature type="compositionally biased region" description="Basic and acidic residues" evidence="1">
    <location>
        <begin position="234"/>
        <end position="257"/>
    </location>
</feature>
<keyword evidence="3" id="KW-0732">Signal</keyword>
<keyword evidence="2" id="KW-0472">Membrane</keyword>
<dbReference type="OrthoDB" id="2692781at2759"/>
<organism evidence="4 5">
    <name type="scientific">Pisolithus microcarpus 441</name>
    <dbReference type="NCBI Taxonomy" id="765257"/>
    <lineage>
        <taxon>Eukaryota</taxon>
        <taxon>Fungi</taxon>
        <taxon>Dikarya</taxon>
        <taxon>Basidiomycota</taxon>
        <taxon>Agaricomycotina</taxon>
        <taxon>Agaricomycetes</taxon>
        <taxon>Agaricomycetidae</taxon>
        <taxon>Boletales</taxon>
        <taxon>Sclerodermatineae</taxon>
        <taxon>Pisolithaceae</taxon>
        <taxon>Pisolithus</taxon>
    </lineage>
</organism>
<evidence type="ECO:0000256" key="2">
    <source>
        <dbReference type="SAM" id="Phobius"/>
    </source>
</evidence>
<sequence>MLVLAWLWIILFRLPQRVAATNGISRRDSNGPFSDPPKQIAFIVCIVASIVGVLAVGVCVIVARKRRKWFRKASDDPKLGSAAAGSNDGLLPSDQPANSKPSSREPYDPLMWAQLNGIPVDASKRRSSRPRRSRLVMIHTSLEPIPEHEQWEFCSCSNDDDTSPLPESFHAWYQNRRHRLSSTRVPITARHTKNPVEEPPASPSSEGEGATGLRDIVNLSSRHARGVHMTSRALEQERGPTRHHDTGPRDSSNIDKRSTHLVQFLTPILLQEETKPSVTAQHADSAAISATARAA</sequence>
<feature type="chain" id="PRO_5002206742" evidence="3">
    <location>
        <begin position="21"/>
        <end position="295"/>
    </location>
</feature>
<feature type="region of interest" description="Disordered" evidence="1">
    <location>
        <begin position="272"/>
        <end position="295"/>
    </location>
</feature>
<gene>
    <name evidence="4" type="ORF">PISMIDRAFT_15632</name>
</gene>
<feature type="compositionally biased region" description="Low complexity" evidence="1">
    <location>
        <begin position="280"/>
        <end position="295"/>
    </location>
</feature>
<feature type="transmembrane region" description="Helical" evidence="2">
    <location>
        <begin position="40"/>
        <end position="63"/>
    </location>
</feature>
<dbReference type="EMBL" id="KN833849">
    <property type="protein sequence ID" value="KIK16693.1"/>
    <property type="molecule type" value="Genomic_DNA"/>
</dbReference>
<keyword evidence="2" id="KW-1133">Transmembrane helix</keyword>
<reference evidence="5" key="2">
    <citation type="submission" date="2015-01" db="EMBL/GenBank/DDBJ databases">
        <title>Evolutionary Origins and Diversification of the Mycorrhizal Mutualists.</title>
        <authorList>
            <consortium name="DOE Joint Genome Institute"/>
            <consortium name="Mycorrhizal Genomics Consortium"/>
            <person name="Kohler A."/>
            <person name="Kuo A."/>
            <person name="Nagy L.G."/>
            <person name="Floudas D."/>
            <person name="Copeland A."/>
            <person name="Barry K.W."/>
            <person name="Cichocki N."/>
            <person name="Veneault-Fourrey C."/>
            <person name="LaButti K."/>
            <person name="Lindquist E.A."/>
            <person name="Lipzen A."/>
            <person name="Lundell T."/>
            <person name="Morin E."/>
            <person name="Murat C."/>
            <person name="Riley R."/>
            <person name="Ohm R."/>
            <person name="Sun H."/>
            <person name="Tunlid A."/>
            <person name="Henrissat B."/>
            <person name="Grigoriev I.V."/>
            <person name="Hibbett D.S."/>
            <person name="Martin F."/>
        </authorList>
    </citation>
    <scope>NUCLEOTIDE SEQUENCE [LARGE SCALE GENOMIC DNA]</scope>
    <source>
        <strain evidence="5">441</strain>
    </source>
</reference>
<keyword evidence="5" id="KW-1185">Reference proteome</keyword>
<evidence type="ECO:0000313" key="5">
    <source>
        <dbReference type="Proteomes" id="UP000054018"/>
    </source>
</evidence>
<dbReference type="HOGENOM" id="CLU_943704_0_0_1"/>
<dbReference type="Proteomes" id="UP000054018">
    <property type="component" value="Unassembled WGS sequence"/>
</dbReference>
<feature type="signal peptide" evidence="3">
    <location>
        <begin position="1"/>
        <end position="20"/>
    </location>
</feature>
<feature type="region of interest" description="Disordered" evidence="1">
    <location>
        <begin position="226"/>
        <end position="257"/>
    </location>
</feature>
<evidence type="ECO:0000313" key="4">
    <source>
        <dbReference type="EMBL" id="KIK16693.1"/>
    </source>
</evidence>
<name>A0A0C9Z9U1_9AGAM</name>
<evidence type="ECO:0000256" key="1">
    <source>
        <dbReference type="SAM" id="MobiDB-lite"/>
    </source>
</evidence>
<proteinExistence type="predicted"/>
<accession>A0A0C9Z9U1</accession>
<protein>
    <submittedName>
        <fullName evidence="4">Uncharacterized protein</fullName>
    </submittedName>
</protein>
<feature type="region of interest" description="Disordered" evidence="1">
    <location>
        <begin position="76"/>
        <end position="108"/>
    </location>
</feature>
<feature type="region of interest" description="Disordered" evidence="1">
    <location>
        <begin position="190"/>
        <end position="211"/>
    </location>
</feature>
<keyword evidence="2" id="KW-0812">Transmembrane</keyword>
<dbReference type="AlphaFoldDB" id="A0A0C9Z9U1"/>
<evidence type="ECO:0000256" key="3">
    <source>
        <dbReference type="SAM" id="SignalP"/>
    </source>
</evidence>
<reference evidence="4 5" key="1">
    <citation type="submission" date="2014-04" db="EMBL/GenBank/DDBJ databases">
        <authorList>
            <consortium name="DOE Joint Genome Institute"/>
            <person name="Kuo A."/>
            <person name="Kohler A."/>
            <person name="Costa M.D."/>
            <person name="Nagy L.G."/>
            <person name="Floudas D."/>
            <person name="Copeland A."/>
            <person name="Barry K.W."/>
            <person name="Cichocki N."/>
            <person name="Veneault-Fourrey C."/>
            <person name="LaButti K."/>
            <person name="Lindquist E.A."/>
            <person name="Lipzen A."/>
            <person name="Lundell T."/>
            <person name="Morin E."/>
            <person name="Murat C."/>
            <person name="Sun H."/>
            <person name="Tunlid A."/>
            <person name="Henrissat B."/>
            <person name="Grigoriev I.V."/>
            <person name="Hibbett D.S."/>
            <person name="Martin F."/>
            <person name="Nordberg H.P."/>
            <person name="Cantor M.N."/>
            <person name="Hua S.X."/>
        </authorList>
    </citation>
    <scope>NUCLEOTIDE SEQUENCE [LARGE SCALE GENOMIC DNA]</scope>
    <source>
        <strain evidence="4 5">441</strain>
    </source>
</reference>